<reference evidence="2 3" key="1">
    <citation type="journal article" date="2019" name="Commun. Biol.">
        <title>The bagworm genome reveals a unique fibroin gene that provides high tensile strength.</title>
        <authorList>
            <person name="Kono N."/>
            <person name="Nakamura H."/>
            <person name="Ohtoshi R."/>
            <person name="Tomita M."/>
            <person name="Numata K."/>
            <person name="Arakawa K."/>
        </authorList>
    </citation>
    <scope>NUCLEOTIDE SEQUENCE [LARGE SCALE GENOMIC DNA]</scope>
</reference>
<evidence type="ECO:0000313" key="3">
    <source>
        <dbReference type="Proteomes" id="UP000299102"/>
    </source>
</evidence>
<feature type="region of interest" description="Disordered" evidence="1">
    <location>
        <begin position="1"/>
        <end position="32"/>
    </location>
</feature>
<evidence type="ECO:0000313" key="2">
    <source>
        <dbReference type="EMBL" id="GBP18217.1"/>
    </source>
</evidence>
<dbReference type="Proteomes" id="UP000299102">
    <property type="component" value="Unassembled WGS sequence"/>
</dbReference>
<feature type="compositionally biased region" description="Basic and acidic residues" evidence="1">
    <location>
        <begin position="9"/>
        <end position="21"/>
    </location>
</feature>
<keyword evidence="3" id="KW-1185">Reference proteome</keyword>
<name>A0A4C1TW28_EUMVA</name>
<dbReference type="AlphaFoldDB" id="A0A4C1TW28"/>
<organism evidence="2 3">
    <name type="scientific">Eumeta variegata</name>
    <name type="common">Bagworm moth</name>
    <name type="synonym">Eumeta japonica</name>
    <dbReference type="NCBI Taxonomy" id="151549"/>
    <lineage>
        <taxon>Eukaryota</taxon>
        <taxon>Metazoa</taxon>
        <taxon>Ecdysozoa</taxon>
        <taxon>Arthropoda</taxon>
        <taxon>Hexapoda</taxon>
        <taxon>Insecta</taxon>
        <taxon>Pterygota</taxon>
        <taxon>Neoptera</taxon>
        <taxon>Endopterygota</taxon>
        <taxon>Lepidoptera</taxon>
        <taxon>Glossata</taxon>
        <taxon>Ditrysia</taxon>
        <taxon>Tineoidea</taxon>
        <taxon>Psychidae</taxon>
        <taxon>Oiketicinae</taxon>
        <taxon>Eumeta</taxon>
    </lineage>
</organism>
<proteinExistence type="predicted"/>
<dbReference type="EMBL" id="BGZK01000094">
    <property type="protein sequence ID" value="GBP18217.1"/>
    <property type="molecule type" value="Genomic_DNA"/>
</dbReference>
<evidence type="ECO:0000256" key="1">
    <source>
        <dbReference type="SAM" id="MobiDB-lite"/>
    </source>
</evidence>
<sequence>MTLKKKMFKEKTVFSDERGKQPFEPLQRDPPPVRRHLQLQKSHEFVVDLLHNNNKSDGGGVMERVER</sequence>
<protein>
    <submittedName>
        <fullName evidence="2">Uncharacterized protein</fullName>
    </submittedName>
</protein>
<comment type="caution">
    <text evidence="2">The sequence shown here is derived from an EMBL/GenBank/DDBJ whole genome shotgun (WGS) entry which is preliminary data.</text>
</comment>
<accession>A0A4C1TW28</accession>
<gene>
    <name evidence="2" type="ORF">EVAR_9059_1</name>
</gene>